<organism evidence="1 2">
    <name type="scientific">Ladona fulva</name>
    <name type="common">Scarce chaser dragonfly</name>
    <name type="synonym">Libellula fulva</name>
    <dbReference type="NCBI Taxonomy" id="123851"/>
    <lineage>
        <taxon>Eukaryota</taxon>
        <taxon>Metazoa</taxon>
        <taxon>Ecdysozoa</taxon>
        <taxon>Arthropoda</taxon>
        <taxon>Hexapoda</taxon>
        <taxon>Insecta</taxon>
        <taxon>Pterygota</taxon>
        <taxon>Palaeoptera</taxon>
        <taxon>Odonata</taxon>
        <taxon>Epiprocta</taxon>
        <taxon>Anisoptera</taxon>
        <taxon>Libelluloidea</taxon>
        <taxon>Libellulidae</taxon>
        <taxon>Ladona</taxon>
    </lineage>
</organism>
<sequence length="69" mass="7943">MLLGNHELPDDFIQKKIVKHRLAPPRPQRNSDIPSIGVRDGVRGQRRFQVHGRHHQFLFSVAPDGISLR</sequence>
<accession>A0A8K0KJ18</accession>
<dbReference type="AlphaFoldDB" id="A0A8K0KJ18"/>
<evidence type="ECO:0000313" key="2">
    <source>
        <dbReference type="Proteomes" id="UP000792457"/>
    </source>
</evidence>
<proteinExistence type="predicted"/>
<protein>
    <submittedName>
        <fullName evidence="1">Uncharacterized protein</fullName>
    </submittedName>
</protein>
<dbReference type="EMBL" id="KZ308911">
    <property type="protein sequence ID" value="KAG8235452.1"/>
    <property type="molecule type" value="Genomic_DNA"/>
</dbReference>
<keyword evidence="2" id="KW-1185">Reference proteome</keyword>
<name>A0A8K0KJ18_LADFU</name>
<reference evidence="1" key="1">
    <citation type="submission" date="2013-04" db="EMBL/GenBank/DDBJ databases">
        <authorList>
            <person name="Qu J."/>
            <person name="Murali S.C."/>
            <person name="Bandaranaike D."/>
            <person name="Bellair M."/>
            <person name="Blankenburg K."/>
            <person name="Chao H."/>
            <person name="Dinh H."/>
            <person name="Doddapaneni H."/>
            <person name="Downs B."/>
            <person name="Dugan-Rocha S."/>
            <person name="Elkadiri S."/>
            <person name="Gnanaolivu R.D."/>
            <person name="Hernandez B."/>
            <person name="Javaid M."/>
            <person name="Jayaseelan J.C."/>
            <person name="Lee S."/>
            <person name="Li M."/>
            <person name="Ming W."/>
            <person name="Munidasa M."/>
            <person name="Muniz J."/>
            <person name="Nguyen L."/>
            <person name="Ongeri F."/>
            <person name="Osuji N."/>
            <person name="Pu L.-L."/>
            <person name="Puazo M."/>
            <person name="Qu C."/>
            <person name="Quiroz J."/>
            <person name="Raj R."/>
            <person name="Weissenberger G."/>
            <person name="Xin Y."/>
            <person name="Zou X."/>
            <person name="Han Y."/>
            <person name="Richards S."/>
            <person name="Worley K."/>
            <person name="Muzny D."/>
            <person name="Gibbs R."/>
        </authorList>
    </citation>
    <scope>NUCLEOTIDE SEQUENCE</scope>
    <source>
        <strain evidence="1">Sampled in the wild</strain>
    </source>
</reference>
<gene>
    <name evidence="1" type="ORF">J437_LFUL011363</name>
</gene>
<comment type="caution">
    <text evidence="1">The sequence shown here is derived from an EMBL/GenBank/DDBJ whole genome shotgun (WGS) entry which is preliminary data.</text>
</comment>
<evidence type="ECO:0000313" key="1">
    <source>
        <dbReference type="EMBL" id="KAG8235452.1"/>
    </source>
</evidence>
<dbReference type="Proteomes" id="UP000792457">
    <property type="component" value="Unassembled WGS sequence"/>
</dbReference>
<reference evidence="1" key="2">
    <citation type="submission" date="2017-10" db="EMBL/GenBank/DDBJ databases">
        <title>Ladona fulva Genome sequencing and assembly.</title>
        <authorList>
            <person name="Murali S."/>
            <person name="Richards S."/>
            <person name="Bandaranaike D."/>
            <person name="Bellair M."/>
            <person name="Blankenburg K."/>
            <person name="Chao H."/>
            <person name="Dinh H."/>
            <person name="Doddapaneni H."/>
            <person name="Dugan-Rocha S."/>
            <person name="Elkadiri S."/>
            <person name="Gnanaolivu R."/>
            <person name="Hernandez B."/>
            <person name="Skinner E."/>
            <person name="Javaid M."/>
            <person name="Lee S."/>
            <person name="Li M."/>
            <person name="Ming W."/>
            <person name="Munidasa M."/>
            <person name="Muniz J."/>
            <person name="Nguyen L."/>
            <person name="Hughes D."/>
            <person name="Osuji N."/>
            <person name="Pu L.-L."/>
            <person name="Puazo M."/>
            <person name="Qu C."/>
            <person name="Quiroz J."/>
            <person name="Raj R."/>
            <person name="Weissenberger G."/>
            <person name="Xin Y."/>
            <person name="Zou X."/>
            <person name="Han Y."/>
            <person name="Worley K."/>
            <person name="Muzny D."/>
            <person name="Gibbs R."/>
        </authorList>
    </citation>
    <scope>NUCLEOTIDE SEQUENCE</scope>
    <source>
        <strain evidence="1">Sampled in the wild</strain>
    </source>
</reference>